<dbReference type="EMBL" id="JH668509">
    <property type="protein sequence ID" value="KAG6456333.1"/>
    <property type="molecule type" value="Genomic_DNA"/>
</dbReference>
<sequence length="476" mass="52961">MENSRNIHPPVQNHHHSGPHLGLETIQRQASHNSPYHVHPYPAPVPVQQAFQSQEANMFHPKGLRPHQDTREGPVLGRALCLTSKDSPVPGRVSHLNEKFQDSVTMFSDTDELVARISSMFPTVSHTHIRILLKKYYNREAVVISALQVEKHPIATPGPLTMSPSAARLHMGVAESLAAMHPPIAYPGSSDSGRFSPRQDMMQAALAYYRSARPRHPEQQTTTRHSSPKMKLKYLKSVFPKADETFILEVLAKNDNSVQMAGQDLEAMGYVKKDNMQQKKKEPTPQPVKKVVLMRTLEDRQLVFEKLHRKYWSVPEKLVMIALESVEYNEERADNILSMILQEYTSPMIRPEAESRARVEELPGGPIANINVQPEVNNYQSMYSNVAAGPNPAMRQGPQDELLLEDYMPWNGPNPELRMGQAARPAGALHQQGNQLPLARGPSGIARGPSGLAQGPSGVAQGPSGLAQGSMYRNRN</sequence>
<organism evidence="3 4">
    <name type="scientific">Manduca sexta</name>
    <name type="common">Tobacco hawkmoth</name>
    <name type="synonym">Tobacco hornworm</name>
    <dbReference type="NCBI Taxonomy" id="7130"/>
    <lineage>
        <taxon>Eukaryota</taxon>
        <taxon>Metazoa</taxon>
        <taxon>Ecdysozoa</taxon>
        <taxon>Arthropoda</taxon>
        <taxon>Hexapoda</taxon>
        <taxon>Insecta</taxon>
        <taxon>Pterygota</taxon>
        <taxon>Neoptera</taxon>
        <taxon>Endopterygota</taxon>
        <taxon>Lepidoptera</taxon>
        <taxon>Glossata</taxon>
        <taxon>Ditrysia</taxon>
        <taxon>Bombycoidea</taxon>
        <taxon>Sphingidae</taxon>
        <taxon>Sphinginae</taxon>
        <taxon>Sphingini</taxon>
        <taxon>Manduca</taxon>
    </lineage>
</organism>
<protein>
    <recommendedName>
        <fullName evidence="2">CUE domain-containing protein</fullName>
    </recommendedName>
</protein>
<dbReference type="EMBL" id="JH668509">
    <property type="protein sequence ID" value="KAG6456334.1"/>
    <property type="molecule type" value="Genomic_DNA"/>
</dbReference>
<comment type="caution">
    <text evidence="3">The sequence shown here is derived from an EMBL/GenBank/DDBJ whole genome shotgun (WGS) entry which is preliminary data.</text>
</comment>
<feature type="region of interest" description="Disordered" evidence="1">
    <location>
        <begin position="424"/>
        <end position="476"/>
    </location>
</feature>
<evidence type="ECO:0000259" key="2">
    <source>
        <dbReference type="PROSITE" id="PS51140"/>
    </source>
</evidence>
<dbReference type="AlphaFoldDB" id="A0A922CR30"/>
<reference evidence="3" key="1">
    <citation type="journal article" date="2016" name="Insect Biochem. Mol. Biol.">
        <title>Multifaceted biological insights from a draft genome sequence of the tobacco hornworm moth, Manduca sexta.</title>
        <authorList>
            <person name="Kanost M.R."/>
            <person name="Arrese E.L."/>
            <person name="Cao X."/>
            <person name="Chen Y.R."/>
            <person name="Chellapilla S."/>
            <person name="Goldsmith M.R."/>
            <person name="Grosse-Wilde E."/>
            <person name="Heckel D.G."/>
            <person name="Herndon N."/>
            <person name="Jiang H."/>
            <person name="Papanicolaou A."/>
            <person name="Qu J."/>
            <person name="Soulages J.L."/>
            <person name="Vogel H."/>
            <person name="Walters J."/>
            <person name="Waterhouse R.M."/>
            <person name="Ahn S.J."/>
            <person name="Almeida F.C."/>
            <person name="An C."/>
            <person name="Aqrawi P."/>
            <person name="Bretschneider A."/>
            <person name="Bryant W.B."/>
            <person name="Bucks S."/>
            <person name="Chao H."/>
            <person name="Chevignon G."/>
            <person name="Christen J.M."/>
            <person name="Clarke D.F."/>
            <person name="Dittmer N.T."/>
            <person name="Ferguson L.C.F."/>
            <person name="Garavelou S."/>
            <person name="Gordon K.H.J."/>
            <person name="Gunaratna R.T."/>
            <person name="Han Y."/>
            <person name="Hauser F."/>
            <person name="He Y."/>
            <person name="Heidel-Fischer H."/>
            <person name="Hirsh A."/>
            <person name="Hu Y."/>
            <person name="Jiang H."/>
            <person name="Kalra D."/>
            <person name="Klinner C."/>
            <person name="Konig C."/>
            <person name="Kovar C."/>
            <person name="Kroll A.R."/>
            <person name="Kuwar S.S."/>
            <person name="Lee S.L."/>
            <person name="Lehman R."/>
            <person name="Li K."/>
            <person name="Li Z."/>
            <person name="Liang H."/>
            <person name="Lovelace S."/>
            <person name="Lu Z."/>
            <person name="Mansfield J.H."/>
            <person name="McCulloch K.J."/>
            <person name="Mathew T."/>
            <person name="Morton B."/>
            <person name="Muzny D.M."/>
            <person name="Neunemann D."/>
            <person name="Ongeri F."/>
            <person name="Pauchet Y."/>
            <person name="Pu L.L."/>
            <person name="Pyrousis I."/>
            <person name="Rao X.J."/>
            <person name="Redding A."/>
            <person name="Roesel C."/>
            <person name="Sanchez-Gracia A."/>
            <person name="Schaack S."/>
            <person name="Shukla A."/>
            <person name="Tetreau G."/>
            <person name="Wang Y."/>
            <person name="Xiong G.H."/>
            <person name="Traut W."/>
            <person name="Walsh T.K."/>
            <person name="Worley K.C."/>
            <person name="Wu D."/>
            <person name="Wu W."/>
            <person name="Wu Y.Q."/>
            <person name="Zhang X."/>
            <person name="Zou Z."/>
            <person name="Zucker H."/>
            <person name="Briscoe A.D."/>
            <person name="Burmester T."/>
            <person name="Clem R.J."/>
            <person name="Feyereisen R."/>
            <person name="Grimmelikhuijzen C.J.P."/>
            <person name="Hamodrakas S.J."/>
            <person name="Hansson B.S."/>
            <person name="Huguet E."/>
            <person name="Jermiin L.S."/>
            <person name="Lan Q."/>
            <person name="Lehman H.K."/>
            <person name="Lorenzen M."/>
            <person name="Merzendorfer H."/>
            <person name="Michalopoulos I."/>
            <person name="Morton D.B."/>
            <person name="Muthukrishnan S."/>
            <person name="Oakeshott J.G."/>
            <person name="Palmer W."/>
            <person name="Park Y."/>
            <person name="Passarelli A.L."/>
            <person name="Rozas J."/>
            <person name="Schwartz L.M."/>
            <person name="Smith W."/>
            <person name="Southgate A."/>
            <person name="Vilcinskas A."/>
            <person name="Vogt R."/>
            <person name="Wang P."/>
            <person name="Werren J."/>
            <person name="Yu X.Q."/>
            <person name="Zhou J.J."/>
            <person name="Brown S.J."/>
            <person name="Scherer S.E."/>
            <person name="Richards S."/>
            <person name="Blissard G.W."/>
        </authorList>
    </citation>
    <scope>NUCLEOTIDE SEQUENCE</scope>
</reference>
<dbReference type="Proteomes" id="UP000791440">
    <property type="component" value="Unassembled WGS sequence"/>
</dbReference>
<feature type="domain" description="CUE" evidence="2">
    <location>
        <begin position="109"/>
        <end position="152"/>
    </location>
</feature>
<feature type="region of interest" description="Disordered" evidence="1">
    <location>
        <begin position="1"/>
        <end position="20"/>
    </location>
</feature>
<gene>
    <name evidence="3" type="ORF">O3G_MSEX009672</name>
</gene>
<dbReference type="EMBL" id="JH668509">
    <property type="protein sequence ID" value="KAG6456335.1"/>
    <property type="molecule type" value="Genomic_DNA"/>
</dbReference>
<dbReference type="PROSITE" id="PS51140">
    <property type="entry name" value="CUE"/>
    <property type="match status" value="2"/>
</dbReference>
<accession>A0A922CR30</accession>
<reference evidence="3" key="2">
    <citation type="submission" date="2020-12" db="EMBL/GenBank/DDBJ databases">
        <authorList>
            <person name="Kanost M."/>
        </authorList>
    </citation>
    <scope>NUCLEOTIDE SEQUENCE</scope>
</reference>
<evidence type="ECO:0000313" key="3">
    <source>
        <dbReference type="EMBL" id="KAG6456335.1"/>
    </source>
</evidence>
<dbReference type="OrthoDB" id="3045089at2759"/>
<evidence type="ECO:0000256" key="1">
    <source>
        <dbReference type="SAM" id="MobiDB-lite"/>
    </source>
</evidence>
<name>A0A922CR30_MANSE</name>
<dbReference type="GO" id="GO:0043130">
    <property type="term" value="F:ubiquitin binding"/>
    <property type="evidence" value="ECO:0007669"/>
    <property type="project" value="InterPro"/>
</dbReference>
<proteinExistence type="predicted"/>
<dbReference type="InterPro" id="IPR003892">
    <property type="entry name" value="CUE"/>
</dbReference>
<dbReference type="SMART" id="SM00546">
    <property type="entry name" value="CUE"/>
    <property type="match status" value="2"/>
</dbReference>
<dbReference type="CDD" id="cd14279">
    <property type="entry name" value="CUE"/>
    <property type="match status" value="1"/>
</dbReference>
<evidence type="ECO:0000313" key="4">
    <source>
        <dbReference type="Proteomes" id="UP000791440"/>
    </source>
</evidence>
<feature type="domain" description="CUE" evidence="2">
    <location>
        <begin position="227"/>
        <end position="270"/>
    </location>
</feature>
<keyword evidence="4" id="KW-1185">Reference proteome</keyword>